<evidence type="ECO:0000256" key="1">
    <source>
        <dbReference type="ARBA" id="ARBA00004651"/>
    </source>
</evidence>
<dbReference type="Proteomes" id="UP000295136">
    <property type="component" value="Unassembled WGS sequence"/>
</dbReference>
<dbReference type="PROSITE" id="PS50850">
    <property type="entry name" value="MFS"/>
    <property type="match status" value="1"/>
</dbReference>
<evidence type="ECO:0000256" key="3">
    <source>
        <dbReference type="ARBA" id="ARBA00022989"/>
    </source>
</evidence>
<feature type="transmembrane region" description="Helical" evidence="5">
    <location>
        <begin position="81"/>
        <end position="102"/>
    </location>
</feature>
<proteinExistence type="predicted"/>
<feature type="transmembrane region" description="Helical" evidence="5">
    <location>
        <begin position="252"/>
        <end position="271"/>
    </location>
</feature>
<evidence type="ECO:0000313" key="8">
    <source>
        <dbReference type="Proteomes" id="UP000295136"/>
    </source>
</evidence>
<feature type="transmembrane region" description="Helical" evidence="5">
    <location>
        <begin position="307"/>
        <end position="329"/>
    </location>
</feature>
<dbReference type="GO" id="GO:0005886">
    <property type="term" value="C:plasma membrane"/>
    <property type="evidence" value="ECO:0007669"/>
    <property type="project" value="UniProtKB-SubCell"/>
</dbReference>
<keyword evidence="4 5" id="KW-0472">Membrane</keyword>
<dbReference type="AlphaFoldDB" id="A0A4R5EYA6"/>
<feature type="transmembrane region" description="Helical" evidence="5">
    <location>
        <begin position="108"/>
        <end position="129"/>
    </location>
</feature>
<feature type="transmembrane region" description="Helical" evidence="5">
    <location>
        <begin position="221"/>
        <end position="240"/>
    </location>
</feature>
<comment type="subcellular location">
    <subcellularLocation>
        <location evidence="1">Cell membrane</location>
        <topology evidence="1">Multi-pass membrane protein</topology>
    </subcellularLocation>
</comment>
<dbReference type="GO" id="GO:0022857">
    <property type="term" value="F:transmembrane transporter activity"/>
    <property type="evidence" value="ECO:0007669"/>
    <property type="project" value="InterPro"/>
</dbReference>
<dbReference type="Gene3D" id="1.20.1250.20">
    <property type="entry name" value="MFS general substrate transporter like domains"/>
    <property type="match status" value="1"/>
</dbReference>
<feature type="transmembrane region" description="Helical" evidence="5">
    <location>
        <begin position="141"/>
        <end position="160"/>
    </location>
</feature>
<organism evidence="7 8">
    <name type="scientific">Nonomuraea mesophila</name>
    <dbReference type="NCBI Taxonomy" id="2530382"/>
    <lineage>
        <taxon>Bacteria</taxon>
        <taxon>Bacillati</taxon>
        <taxon>Actinomycetota</taxon>
        <taxon>Actinomycetes</taxon>
        <taxon>Streptosporangiales</taxon>
        <taxon>Streptosporangiaceae</taxon>
        <taxon>Nonomuraea</taxon>
    </lineage>
</organism>
<feature type="transmembrane region" description="Helical" evidence="5">
    <location>
        <begin position="341"/>
        <end position="361"/>
    </location>
</feature>
<keyword evidence="3 5" id="KW-1133">Transmembrane helix</keyword>
<keyword evidence="2 5" id="KW-0812">Transmembrane</keyword>
<evidence type="ECO:0000313" key="7">
    <source>
        <dbReference type="EMBL" id="TDE39922.1"/>
    </source>
</evidence>
<evidence type="ECO:0000256" key="2">
    <source>
        <dbReference type="ARBA" id="ARBA00022692"/>
    </source>
</evidence>
<feature type="transmembrane region" description="Helical" evidence="5">
    <location>
        <begin position="180"/>
        <end position="200"/>
    </location>
</feature>
<dbReference type="Pfam" id="PF07690">
    <property type="entry name" value="MFS_1"/>
    <property type="match status" value="1"/>
</dbReference>
<sequence>MVVEAQAGRATRTGRAMAALCSGTALMNAAMAVASVAGTLVAGDRLGTGWAGVPATAGIIGTGAGALVLTRLTNRAGRRAALVTGYVMAAAGACLAVAGVVAGDMIGLTAGMALLGLGNAGAQLSRYAAAELHPAHRRGSAIGVVVWAAAFGAVGGPLLLDASGDTATGMGLTSRAGPFLLASLACAVAALASVAAPARAGTAAAPRMSLRRLARTPAARSALVAMVAAQVVMVAVMTAAPLEMHLHGDGLGAVGLTLSAHTLGMFALSPVTGRLFDRFGARPVMLAGLLLLVGSAGSAAFPPVRPVALFLLGYAWNLCFVAGSGHLARDLPESERLHVEGAVDAAVWTVAAGAGLLSTVIMSAGGYGALTATACAVAVLATLAQARLRGGR</sequence>
<accession>A0A4R5EYA6</accession>
<gene>
    <name evidence="7" type="ORF">E1295_32465</name>
</gene>
<evidence type="ECO:0000259" key="6">
    <source>
        <dbReference type="PROSITE" id="PS50850"/>
    </source>
</evidence>
<evidence type="ECO:0000256" key="5">
    <source>
        <dbReference type="SAM" id="Phobius"/>
    </source>
</evidence>
<dbReference type="InterPro" id="IPR011701">
    <property type="entry name" value="MFS"/>
</dbReference>
<dbReference type="PANTHER" id="PTHR23534:SF1">
    <property type="entry name" value="MAJOR FACILITATOR SUPERFAMILY PROTEIN"/>
    <property type="match status" value="1"/>
</dbReference>
<evidence type="ECO:0000256" key="4">
    <source>
        <dbReference type="ARBA" id="ARBA00023136"/>
    </source>
</evidence>
<dbReference type="InterPro" id="IPR020846">
    <property type="entry name" value="MFS_dom"/>
</dbReference>
<protein>
    <submittedName>
        <fullName evidence="7">MFS transporter</fullName>
    </submittedName>
</protein>
<dbReference type="EMBL" id="SMLD01000112">
    <property type="protein sequence ID" value="TDE39922.1"/>
    <property type="molecule type" value="Genomic_DNA"/>
</dbReference>
<reference evidence="7 8" key="1">
    <citation type="submission" date="2019-03" db="EMBL/GenBank/DDBJ databases">
        <title>Draft genome sequences of novel Actinobacteria.</title>
        <authorList>
            <person name="Sahin N."/>
            <person name="Ay H."/>
            <person name="Saygin H."/>
        </authorList>
    </citation>
    <scope>NUCLEOTIDE SEQUENCE [LARGE SCALE GENOMIC DNA]</scope>
    <source>
        <strain evidence="7 8">6K102</strain>
    </source>
</reference>
<feature type="transmembrane region" description="Helical" evidence="5">
    <location>
        <begin position="50"/>
        <end position="69"/>
    </location>
</feature>
<dbReference type="SUPFAM" id="SSF103473">
    <property type="entry name" value="MFS general substrate transporter"/>
    <property type="match status" value="1"/>
</dbReference>
<keyword evidence="8" id="KW-1185">Reference proteome</keyword>
<dbReference type="InterPro" id="IPR036259">
    <property type="entry name" value="MFS_trans_sf"/>
</dbReference>
<name>A0A4R5EYA6_9ACTN</name>
<feature type="domain" description="Major facilitator superfamily (MFS) profile" evidence="6">
    <location>
        <begin position="1"/>
        <end position="392"/>
    </location>
</feature>
<dbReference type="RefSeq" id="WP_132636370.1">
    <property type="nucleotide sequence ID" value="NZ_SMLD01000112.1"/>
</dbReference>
<feature type="transmembrane region" description="Helical" evidence="5">
    <location>
        <begin position="283"/>
        <end position="301"/>
    </location>
</feature>
<feature type="transmembrane region" description="Helical" evidence="5">
    <location>
        <begin position="367"/>
        <end position="386"/>
    </location>
</feature>
<dbReference type="PANTHER" id="PTHR23534">
    <property type="entry name" value="MFS PERMEASE"/>
    <property type="match status" value="1"/>
</dbReference>
<comment type="caution">
    <text evidence="7">The sequence shown here is derived from an EMBL/GenBank/DDBJ whole genome shotgun (WGS) entry which is preliminary data.</text>
</comment>